<dbReference type="PROSITE" id="PS00634">
    <property type="entry name" value="RIBOSOMAL_L30"/>
    <property type="match status" value="1"/>
</dbReference>
<dbReference type="GO" id="GO:0000463">
    <property type="term" value="P:maturation of LSU-rRNA from tricistronic rRNA transcript (SSU-rRNA, 5.8S rRNA, LSU-rRNA)"/>
    <property type="evidence" value="ECO:0007669"/>
    <property type="project" value="TreeGrafter"/>
</dbReference>
<evidence type="ECO:0000313" key="12">
    <source>
        <dbReference type="Proteomes" id="UP000030764"/>
    </source>
</evidence>
<feature type="region of interest" description="Disordered" evidence="7">
    <location>
        <begin position="1"/>
        <end position="36"/>
    </location>
</feature>
<dbReference type="PANTHER" id="PTHR11524">
    <property type="entry name" value="60S RIBOSOMAL PROTEIN L7"/>
    <property type="match status" value="1"/>
</dbReference>
<dbReference type="CDD" id="cd01657">
    <property type="entry name" value="Ribosomal_L7_archeal_euk"/>
    <property type="match status" value="1"/>
</dbReference>
<dbReference type="GO" id="GO:0003723">
    <property type="term" value="F:RNA binding"/>
    <property type="evidence" value="ECO:0007669"/>
    <property type="project" value="InterPro"/>
</dbReference>
<feature type="compositionally biased region" description="Basic and acidic residues" evidence="7">
    <location>
        <begin position="1"/>
        <end position="10"/>
    </location>
</feature>
<dbReference type="Pfam" id="PF08079">
    <property type="entry name" value="Ribosomal_L30_N"/>
    <property type="match status" value="1"/>
</dbReference>
<dbReference type="NCBIfam" id="TIGR01310">
    <property type="entry name" value="uL30_euk"/>
    <property type="match status" value="1"/>
</dbReference>
<keyword evidence="3" id="KW-0687">Ribonucleoprotein</keyword>
<evidence type="ECO:0000313" key="10">
    <source>
        <dbReference type="EMBL" id="KFD54103.1"/>
    </source>
</evidence>
<evidence type="ECO:0000256" key="5">
    <source>
        <dbReference type="ARBA" id="ARBA00041271"/>
    </source>
</evidence>
<evidence type="ECO:0000256" key="4">
    <source>
        <dbReference type="ARBA" id="ARBA00040575"/>
    </source>
</evidence>
<dbReference type="GO" id="GO:0022625">
    <property type="term" value="C:cytosolic large ribosomal subunit"/>
    <property type="evidence" value="ECO:0007669"/>
    <property type="project" value="TreeGrafter"/>
</dbReference>
<dbReference type="Proteomes" id="UP000030764">
    <property type="component" value="Unassembled WGS sequence"/>
</dbReference>
<dbReference type="InterPro" id="IPR016082">
    <property type="entry name" value="Ribosomal_uL30_ferredoxin-like"/>
</dbReference>
<dbReference type="Pfam" id="PF00327">
    <property type="entry name" value="Ribosomal_L30"/>
    <property type="match status" value="1"/>
</dbReference>
<comment type="similarity">
    <text evidence="1">Belongs to the universal ribosomal protein uL30 family.</text>
</comment>
<keyword evidence="12" id="KW-1185">Reference proteome</keyword>
<organism evidence="11">
    <name type="scientific">Trichuris suis</name>
    <name type="common">pig whipworm</name>
    <dbReference type="NCBI Taxonomy" id="68888"/>
    <lineage>
        <taxon>Eukaryota</taxon>
        <taxon>Metazoa</taxon>
        <taxon>Ecdysozoa</taxon>
        <taxon>Nematoda</taxon>
        <taxon>Enoplea</taxon>
        <taxon>Dorylaimia</taxon>
        <taxon>Trichinellida</taxon>
        <taxon>Trichuridae</taxon>
        <taxon>Trichuris</taxon>
    </lineage>
</organism>
<dbReference type="PANTHER" id="PTHR11524:SF16">
    <property type="entry name" value="LARGE RIBOSOMAL SUBUNIT PROTEIN UL30"/>
    <property type="match status" value="1"/>
</dbReference>
<proteinExistence type="inferred from homology"/>
<evidence type="ECO:0000256" key="2">
    <source>
        <dbReference type="ARBA" id="ARBA00022980"/>
    </source>
</evidence>
<keyword evidence="2" id="KW-0689">Ribosomal protein</keyword>
<evidence type="ECO:0000256" key="6">
    <source>
        <dbReference type="ARBA" id="ARBA00055388"/>
    </source>
</evidence>
<evidence type="ECO:0000256" key="7">
    <source>
        <dbReference type="SAM" id="MobiDB-lite"/>
    </source>
</evidence>
<dbReference type="GO" id="GO:0003735">
    <property type="term" value="F:structural constituent of ribosome"/>
    <property type="evidence" value="ECO:0007669"/>
    <property type="project" value="TreeGrafter"/>
</dbReference>
<dbReference type="InterPro" id="IPR036919">
    <property type="entry name" value="Ribo_uL30_ferredoxin-like_sf"/>
</dbReference>
<dbReference type="InterPro" id="IPR035808">
    <property type="entry name" value="Ribosomal_uL30_euk_arc"/>
</dbReference>
<evidence type="ECO:0000259" key="9">
    <source>
        <dbReference type="Pfam" id="PF08079"/>
    </source>
</evidence>
<dbReference type="EMBL" id="KL363211">
    <property type="protein sequence ID" value="KFD54103.1"/>
    <property type="molecule type" value="Genomic_DNA"/>
</dbReference>
<reference evidence="11 12" key="1">
    <citation type="journal article" date="2014" name="Nat. Genet.">
        <title>Genome and transcriptome of the porcine whipworm Trichuris suis.</title>
        <authorList>
            <person name="Jex A.R."/>
            <person name="Nejsum P."/>
            <person name="Schwarz E.M."/>
            <person name="Hu L."/>
            <person name="Young N.D."/>
            <person name="Hall R.S."/>
            <person name="Korhonen P.K."/>
            <person name="Liao S."/>
            <person name="Thamsborg S."/>
            <person name="Xia J."/>
            <person name="Xu P."/>
            <person name="Wang S."/>
            <person name="Scheerlinck J.P."/>
            <person name="Hofmann A."/>
            <person name="Sternberg P.W."/>
            <person name="Wang J."/>
            <person name="Gasser R.B."/>
        </authorList>
    </citation>
    <scope>NUCLEOTIDE SEQUENCE [LARGE SCALE GENOMIC DNA]</scope>
    <source>
        <strain evidence="11">DCEP-RM93F</strain>
        <strain evidence="10">DCEP-RM93M</strain>
    </source>
</reference>
<protein>
    <recommendedName>
        <fullName evidence="4">Large ribosomal subunit protein uL30</fullName>
    </recommendedName>
    <alternativeName>
        <fullName evidence="5">60S ribosomal protein L7</fullName>
    </alternativeName>
</protein>
<dbReference type="FunFam" id="3.30.1390.20:FF:000002">
    <property type="entry name" value="60S ribosomal protein L7"/>
    <property type="match status" value="1"/>
</dbReference>
<sequence length="247" mass="29054">MAQESKDKKVPSMPESVLKHVKSKSSYAAKRWKRSIKKRHEARKKRVEIFKRAEKYLKEYRAAARQRARLRRLARKNGSFYVPDEPKLAFVIRIKGINGVHPRTRKILQLLRLRQINNGVFVKLNKPTLNMLHLVEPYIAWGYPSRRIVRNLIYKRGYAKVNKQRQQISSNKVIEEHLGRYGIICMEDLINEIFTVGKHFKQANNFLWPFKLPNPKGGWRKKGQHFVEGGDAGNREGFLNVLVQRML</sequence>
<name>A0A085N0N0_9BILA</name>
<dbReference type="InterPro" id="IPR012988">
    <property type="entry name" value="Ribosomal_uL30_N_euk"/>
</dbReference>
<dbReference type="FunFam" id="3.30.1390.20:FF:000003">
    <property type="entry name" value="60S ribosomal protein L7"/>
    <property type="match status" value="1"/>
</dbReference>
<dbReference type="InterPro" id="IPR018038">
    <property type="entry name" value="Ribosomal_uL30_CS"/>
</dbReference>
<accession>A0A085N0N0</accession>
<dbReference type="OrthoDB" id="28644at2759"/>
<dbReference type="AlphaFoldDB" id="A0A085N0N0"/>
<dbReference type="InterPro" id="IPR005998">
    <property type="entry name" value="Ribosomal_uL30_euk"/>
</dbReference>
<feature type="domain" description="Large ribosomal subunit protein uL30-like ferredoxin-like fold" evidence="8">
    <location>
        <begin position="89"/>
        <end position="139"/>
    </location>
</feature>
<feature type="domain" description="Large ribosomal subunit protein uL30 N-terminal eukaryotes" evidence="9">
    <location>
        <begin position="13"/>
        <end position="84"/>
    </location>
</feature>
<dbReference type="InterPro" id="IPR039699">
    <property type="entry name" value="Ribosomal_uL30"/>
</dbReference>
<evidence type="ECO:0000313" key="11">
    <source>
        <dbReference type="EMBL" id="KFD63026.1"/>
    </source>
</evidence>
<evidence type="ECO:0000259" key="8">
    <source>
        <dbReference type="Pfam" id="PF00327"/>
    </source>
</evidence>
<dbReference type="SUPFAM" id="SSF55129">
    <property type="entry name" value="Ribosomal protein L30p/L7e"/>
    <property type="match status" value="1"/>
</dbReference>
<dbReference type="Proteomes" id="UP000030758">
    <property type="component" value="Unassembled WGS sequence"/>
</dbReference>
<gene>
    <name evidence="10" type="ORF">M513_05122</name>
    <name evidence="11" type="ORF">M514_05122</name>
</gene>
<evidence type="ECO:0000256" key="1">
    <source>
        <dbReference type="ARBA" id="ARBA00007594"/>
    </source>
</evidence>
<evidence type="ECO:0000256" key="3">
    <source>
        <dbReference type="ARBA" id="ARBA00023274"/>
    </source>
</evidence>
<comment type="function">
    <text evidence="6">Binds to G-rich structures in 28S rRNA and in mRNAs. Plays a regulatory role in the translation apparatus; inhibits cell-free translation of mRNAs.</text>
</comment>
<dbReference type="Gene3D" id="3.30.1390.20">
    <property type="entry name" value="Ribosomal protein L30, ferredoxin-like fold domain"/>
    <property type="match status" value="2"/>
</dbReference>
<dbReference type="EMBL" id="KL367582">
    <property type="protein sequence ID" value="KFD63026.1"/>
    <property type="molecule type" value="Genomic_DNA"/>
</dbReference>